<evidence type="ECO:0000313" key="2">
    <source>
        <dbReference type="Proteomes" id="UP000006055"/>
    </source>
</evidence>
<evidence type="ECO:0000313" key="1">
    <source>
        <dbReference type="EMBL" id="AFM27221.1"/>
    </source>
</evidence>
<proteinExistence type="predicted"/>
<reference evidence="2" key="1">
    <citation type="submission" date="2012-06" db="EMBL/GenBank/DDBJ databases">
        <title>Complete sequence of chromosome of Desulfomonile tiedjei DSM 6799.</title>
        <authorList>
            <person name="Lucas S."/>
            <person name="Copeland A."/>
            <person name="Lapidus A."/>
            <person name="Glavina del Rio T."/>
            <person name="Dalin E."/>
            <person name="Tice H."/>
            <person name="Bruce D."/>
            <person name="Goodwin L."/>
            <person name="Pitluck S."/>
            <person name="Peters L."/>
            <person name="Ovchinnikova G."/>
            <person name="Zeytun A."/>
            <person name="Lu M."/>
            <person name="Kyrpides N."/>
            <person name="Mavromatis K."/>
            <person name="Ivanova N."/>
            <person name="Brettin T."/>
            <person name="Detter J.C."/>
            <person name="Han C."/>
            <person name="Larimer F."/>
            <person name="Land M."/>
            <person name="Hauser L."/>
            <person name="Markowitz V."/>
            <person name="Cheng J.-F."/>
            <person name="Hugenholtz P."/>
            <person name="Woyke T."/>
            <person name="Wu D."/>
            <person name="Spring S."/>
            <person name="Schroeder M."/>
            <person name="Brambilla E."/>
            <person name="Klenk H.-P."/>
            <person name="Eisen J.A."/>
        </authorList>
    </citation>
    <scope>NUCLEOTIDE SEQUENCE [LARGE SCALE GENOMIC DNA]</scope>
    <source>
        <strain evidence="2">ATCC 49306 / DSM 6799 / DCB-1</strain>
    </source>
</reference>
<accession>I4CCD0</accession>
<dbReference type="EMBL" id="CP003360">
    <property type="protein sequence ID" value="AFM27221.1"/>
    <property type="molecule type" value="Genomic_DNA"/>
</dbReference>
<gene>
    <name evidence="1" type="ordered locus">Desti_4595</name>
</gene>
<name>I4CCD0_DESTA</name>
<sequence length="103" mass="11736">MYPSFIVSAKNSVVYPSCELQDIGRDRRPCRSILSISLIILKMCRHGGTAPTNIPNLQSVTNFGNLYDRYKVLLFSEIVTGFTMNRRVQALLFLISRNTHVQE</sequence>
<keyword evidence="2" id="KW-1185">Reference proteome</keyword>
<dbReference type="AlphaFoldDB" id="I4CCD0"/>
<dbReference type="HOGENOM" id="CLU_2259268_0_0_7"/>
<organism evidence="1 2">
    <name type="scientific">Desulfomonile tiedjei (strain ATCC 49306 / DSM 6799 / DCB-1)</name>
    <dbReference type="NCBI Taxonomy" id="706587"/>
    <lineage>
        <taxon>Bacteria</taxon>
        <taxon>Pseudomonadati</taxon>
        <taxon>Thermodesulfobacteriota</taxon>
        <taxon>Desulfomonilia</taxon>
        <taxon>Desulfomonilales</taxon>
        <taxon>Desulfomonilaceae</taxon>
        <taxon>Desulfomonile</taxon>
    </lineage>
</organism>
<dbReference type="KEGG" id="dti:Desti_4595"/>
<protein>
    <submittedName>
        <fullName evidence="1">Uncharacterized protein</fullName>
    </submittedName>
</protein>
<dbReference type="Proteomes" id="UP000006055">
    <property type="component" value="Chromosome"/>
</dbReference>